<dbReference type="InParanoid" id="A0A1C7NSG5"/>
<evidence type="ECO:0000256" key="9">
    <source>
        <dbReference type="ARBA" id="ARBA00048048"/>
    </source>
</evidence>
<proteinExistence type="inferred from homology"/>
<evidence type="ECO:0000259" key="11">
    <source>
        <dbReference type="Pfam" id="PF01529"/>
    </source>
</evidence>
<dbReference type="GO" id="GO:0016020">
    <property type="term" value="C:membrane"/>
    <property type="evidence" value="ECO:0007669"/>
    <property type="project" value="UniProtKB-SubCell"/>
</dbReference>
<dbReference type="PROSITE" id="PS50216">
    <property type="entry name" value="DHHC"/>
    <property type="match status" value="1"/>
</dbReference>
<dbReference type="GO" id="GO:0006612">
    <property type="term" value="P:protein targeting to membrane"/>
    <property type="evidence" value="ECO:0007669"/>
    <property type="project" value="TreeGrafter"/>
</dbReference>
<evidence type="ECO:0000256" key="6">
    <source>
        <dbReference type="ARBA" id="ARBA00023139"/>
    </source>
</evidence>
<feature type="transmembrane region" description="Helical" evidence="10">
    <location>
        <begin position="37"/>
        <end position="61"/>
    </location>
</feature>
<dbReference type="GO" id="GO:0005783">
    <property type="term" value="C:endoplasmic reticulum"/>
    <property type="evidence" value="ECO:0007669"/>
    <property type="project" value="TreeGrafter"/>
</dbReference>
<organism evidence="12 13">
    <name type="scientific">Choanephora cucurbitarum</name>
    <dbReference type="NCBI Taxonomy" id="101091"/>
    <lineage>
        <taxon>Eukaryota</taxon>
        <taxon>Fungi</taxon>
        <taxon>Fungi incertae sedis</taxon>
        <taxon>Mucoromycota</taxon>
        <taxon>Mucoromycotina</taxon>
        <taxon>Mucoromycetes</taxon>
        <taxon>Mucorales</taxon>
        <taxon>Mucorineae</taxon>
        <taxon>Choanephoraceae</taxon>
        <taxon>Choanephoroideae</taxon>
        <taxon>Choanephora</taxon>
    </lineage>
</organism>
<name>A0A1C7NSG5_9FUNG</name>
<comment type="similarity">
    <text evidence="10">Belongs to the DHHC palmitoyltransferase family.</text>
</comment>
<dbReference type="Pfam" id="PF01529">
    <property type="entry name" value="DHHC"/>
    <property type="match status" value="1"/>
</dbReference>
<evidence type="ECO:0000256" key="7">
    <source>
        <dbReference type="ARBA" id="ARBA00023288"/>
    </source>
</evidence>
<evidence type="ECO:0000256" key="4">
    <source>
        <dbReference type="ARBA" id="ARBA00022989"/>
    </source>
</evidence>
<evidence type="ECO:0000256" key="3">
    <source>
        <dbReference type="ARBA" id="ARBA00022692"/>
    </source>
</evidence>
<comment type="catalytic activity">
    <reaction evidence="9 10">
        <text>L-cysteinyl-[protein] + hexadecanoyl-CoA = S-hexadecanoyl-L-cysteinyl-[protein] + CoA</text>
        <dbReference type="Rhea" id="RHEA:36683"/>
        <dbReference type="Rhea" id="RHEA-COMP:10131"/>
        <dbReference type="Rhea" id="RHEA-COMP:11032"/>
        <dbReference type="ChEBI" id="CHEBI:29950"/>
        <dbReference type="ChEBI" id="CHEBI:57287"/>
        <dbReference type="ChEBI" id="CHEBI:57379"/>
        <dbReference type="ChEBI" id="CHEBI:74151"/>
        <dbReference type="EC" id="2.3.1.225"/>
    </reaction>
</comment>
<dbReference type="PANTHER" id="PTHR22883">
    <property type="entry name" value="ZINC FINGER DHHC DOMAIN CONTAINING PROTEIN"/>
    <property type="match status" value="1"/>
</dbReference>
<feature type="transmembrane region" description="Helical" evidence="10">
    <location>
        <begin position="104"/>
        <end position="124"/>
    </location>
</feature>
<evidence type="ECO:0000256" key="1">
    <source>
        <dbReference type="ARBA" id="ARBA00004141"/>
    </source>
</evidence>
<keyword evidence="13" id="KW-1185">Reference proteome</keyword>
<evidence type="ECO:0000256" key="8">
    <source>
        <dbReference type="ARBA" id="ARBA00023315"/>
    </source>
</evidence>
<dbReference type="GO" id="GO:0019706">
    <property type="term" value="F:protein-cysteine S-palmitoyltransferase activity"/>
    <property type="evidence" value="ECO:0007669"/>
    <property type="project" value="UniProtKB-EC"/>
</dbReference>
<comment type="subcellular location">
    <subcellularLocation>
        <location evidence="1">Membrane</location>
        <topology evidence="1">Multi-pass membrane protein</topology>
    </subcellularLocation>
</comment>
<keyword evidence="5 10" id="KW-0472">Membrane</keyword>
<dbReference type="Proteomes" id="UP000093000">
    <property type="component" value="Unassembled WGS sequence"/>
</dbReference>
<keyword evidence="2 10" id="KW-0808">Transferase</keyword>
<dbReference type="InterPro" id="IPR001594">
    <property type="entry name" value="Palmitoyltrfase_DHHC"/>
</dbReference>
<keyword evidence="4 10" id="KW-1133">Transmembrane helix</keyword>
<evidence type="ECO:0000313" key="13">
    <source>
        <dbReference type="Proteomes" id="UP000093000"/>
    </source>
</evidence>
<evidence type="ECO:0000256" key="10">
    <source>
        <dbReference type="RuleBase" id="RU079119"/>
    </source>
</evidence>
<dbReference type="PANTHER" id="PTHR22883:SF203">
    <property type="entry name" value="PALMITOYLTRANSFERASE"/>
    <property type="match status" value="1"/>
</dbReference>
<evidence type="ECO:0000256" key="2">
    <source>
        <dbReference type="ARBA" id="ARBA00022679"/>
    </source>
</evidence>
<dbReference type="GO" id="GO:0005794">
    <property type="term" value="C:Golgi apparatus"/>
    <property type="evidence" value="ECO:0007669"/>
    <property type="project" value="TreeGrafter"/>
</dbReference>
<keyword evidence="3 10" id="KW-0812">Transmembrane</keyword>
<feature type="transmembrane region" description="Helical" evidence="10">
    <location>
        <begin position="200"/>
        <end position="219"/>
    </location>
</feature>
<dbReference type="EC" id="2.3.1.225" evidence="10"/>
<dbReference type="InterPro" id="IPR039859">
    <property type="entry name" value="PFA4/ZDH16/20/ERF2-like"/>
</dbReference>
<evidence type="ECO:0000313" key="12">
    <source>
        <dbReference type="EMBL" id="OBZ91536.1"/>
    </source>
</evidence>
<accession>A0A1C7NSG5</accession>
<comment type="domain">
    <text evidence="10">The DHHC domain is required for palmitoyltransferase activity.</text>
</comment>
<protein>
    <recommendedName>
        <fullName evidence="10">Palmitoyltransferase</fullName>
        <ecNumber evidence="10">2.3.1.225</ecNumber>
    </recommendedName>
</protein>
<dbReference type="STRING" id="101091.A0A1C7NSG5"/>
<sequence length="489" mass="57299">MPLSFKFPFFQRAPGMSYSWEKNNWSRRHGYHLPIDIYMMTQWLCLIGLDVGFFCYLLYFLPPKTALVVPDEITSDNLNDIWTRFSQLRFDPLHSKYCLNQANLYIMALLTILVKVLSIATSIVDTEDAAVKSQKDQVPRSQTYVRRYGIPVIDTYTGVCNMCRIKVPKTTRHCKLCNKCVDYMDHHCKWLNCCVGKNNYRLFLVLVGSAFIALAWYLYVAGKVCYTIFYAKTTFKLRALSFLYLDISQIQLDRLDYQYRLYAGIALFITLIAFVSFASIGRLLFFHIKLTSMNMTTIEYLSLPPTYRHSIVESDDDSDNYYTDESEESQYNNKRAFRSYKKWTVHRYYRSMMRRARRAWIKAIRVVNPSYQYHPLGRSKYSSCCCSSQSRNRTQVLPSTQKSRYSHDSMSMNEFFATKTIRPIIGLDGEEEDREFRLSYSSDTDDNRGLDMTILDDRPKTLSAKAARLLDISMEEASRHSQFEQKSKE</sequence>
<dbReference type="AlphaFoldDB" id="A0A1C7NSG5"/>
<dbReference type="OrthoDB" id="9909019at2759"/>
<comment type="caution">
    <text evidence="12">The sequence shown here is derived from an EMBL/GenBank/DDBJ whole genome shotgun (WGS) entry which is preliminary data.</text>
</comment>
<keyword evidence="6" id="KW-0564">Palmitate</keyword>
<gene>
    <name evidence="12" type="primary">Zdhhc11</name>
    <name evidence="12" type="ORF">A0J61_00427</name>
</gene>
<keyword evidence="8 10" id="KW-0012">Acyltransferase</keyword>
<evidence type="ECO:0000256" key="5">
    <source>
        <dbReference type="ARBA" id="ARBA00023136"/>
    </source>
</evidence>
<keyword evidence="7" id="KW-0449">Lipoprotein</keyword>
<dbReference type="EMBL" id="LUGH01000009">
    <property type="protein sequence ID" value="OBZ91536.1"/>
    <property type="molecule type" value="Genomic_DNA"/>
</dbReference>
<feature type="domain" description="Palmitoyltransferase DHHC" evidence="11">
    <location>
        <begin position="159"/>
        <end position="301"/>
    </location>
</feature>
<feature type="transmembrane region" description="Helical" evidence="10">
    <location>
        <begin position="261"/>
        <end position="285"/>
    </location>
</feature>
<reference evidence="12 13" key="1">
    <citation type="submission" date="2016-03" db="EMBL/GenBank/DDBJ databases">
        <title>Choanephora cucurbitarum.</title>
        <authorList>
            <person name="Min B."/>
            <person name="Park H."/>
            <person name="Park J.-H."/>
            <person name="Shin H.-D."/>
            <person name="Choi I.-G."/>
        </authorList>
    </citation>
    <scope>NUCLEOTIDE SEQUENCE [LARGE SCALE GENOMIC DNA]</scope>
    <source>
        <strain evidence="12 13">KUS-F28377</strain>
    </source>
</reference>